<dbReference type="Proteomes" id="UP000708208">
    <property type="component" value="Unassembled WGS sequence"/>
</dbReference>
<gene>
    <name evidence="10" type="ORF">AFUS01_LOCUS39514</name>
</gene>
<dbReference type="PANTHER" id="PTHR42643:SF24">
    <property type="entry name" value="IONOTROPIC RECEPTOR 60A"/>
    <property type="match status" value="1"/>
</dbReference>
<organism evidence="10 11">
    <name type="scientific">Allacma fusca</name>
    <dbReference type="NCBI Taxonomy" id="39272"/>
    <lineage>
        <taxon>Eukaryota</taxon>
        <taxon>Metazoa</taxon>
        <taxon>Ecdysozoa</taxon>
        <taxon>Arthropoda</taxon>
        <taxon>Hexapoda</taxon>
        <taxon>Collembola</taxon>
        <taxon>Symphypleona</taxon>
        <taxon>Sminthuridae</taxon>
        <taxon>Allacma</taxon>
    </lineage>
</organism>
<dbReference type="InterPro" id="IPR052192">
    <property type="entry name" value="Insect_Ionotropic_Sensory_Rcpt"/>
</dbReference>
<keyword evidence="2" id="KW-1003">Cell membrane</keyword>
<feature type="transmembrane region" description="Helical" evidence="8">
    <location>
        <begin position="301"/>
        <end position="321"/>
    </location>
</feature>
<protein>
    <submittedName>
        <fullName evidence="10">Uncharacterized protein</fullName>
    </submittedName>
</protein>
<keyword evidence="6" id="KW-0675">Receptor</keyword>
<evidence type="ECO:0000256" key="5">
    <source>
        <dbReference type="ARBA" id="ARBA00023136"/>
    </source>
</evidence>
<feature type="transmembrane region" description="Helical" evidence="8">
    <location>
        <begin position="586"/>
        <end position="606"/>
    </location>
</feature>
<comment type="subcellular location">
    <subcellularLocation>
        <location evidence="1">Cell membrane</location>
        <topology evidence="1">Multi-pass membrane protein</topology>
    </subcellularLocation>
</comment>
<dbReference type="EMBL" id="CAJVCH010552432">
    <property type="protein sequence ID" value="CAG7829659.1"/>
    <property type="molecule type" value="Genomic_DNA"/>
</dbReference>
<evidence type="ECO:0000313" key="11">
    <source>
        <dbReference type="Proteomes" id="UP000708208"/>
    </source>
</evidence>
<feature type="chain" id="PRO_5035150202" evidence="9">
    <location>
        <begin position="25"/>
        <end position="658"/>
    </location>
</feature>
<name>A0A8J2LB77_9HEXA</name>
<sequence length="658" mass="74595">MIILGTFPWIFILLILFLSNDAQCNEETKIIAKILAQFASQQEEELCPFYLPQIGNFNAGIDQEHLITQVGFLYVIMQWSKPPSQKEFTVAIHGTLKYLPHCGTFVLQTTEMSLFQQLVHIGNPAKDRYLLFGGKELMSIEGLFPGNKFRFVNIFILEDLQLGMPLIIQKWTERRINLPGARYTMSAVTIPPLIMQKDGKMASGIMVSLYKAAARNFNFTFDSTQEHEGTGRKLANGSWVGSLADLRKGRFDMAAVIRMSFQRHGLIDITNYLWNDQPVFITGLPKAVVPLGALIRPFLPLVWLLFLSSFLSIVPILYWSLRQGALKSVQSGSKDHSGYKFIVVGSKWKYLNKSIMMPLAICLDQDVRDEKRIRLLIGMWMTMMMVLGIGYKDKLFAFLTFPEEEAVPRNLVQLHENKGYHVILYYWKSALFNMLNTSEHEIHRSLVQRLELLPNNVECVLNALLRPKTACIAVKSLLAITMASNATLNFGFTAGVFSETILPMDPMVIAIGLPRNSIWTESWNMVSAMFRDTGLFAKWELDSFDNFRRRGRTWLASQGNDTVKHTMEELIYKYNTPVKALEIQNFLVLFILVALAAFACCILFWFETSGNFLFKSERKGGIGGNGRKFPGIKISQIFPIINFGPGNSGILAAFDTKT</sequence>
<keyword evidence="9" id="KW-0732">Signal</keyword>
<evidence type="ECO:0000256" key="1">
    <source>
        <dbReference type="ARBA" id="ARBA00004651"/>
    </source>
</evidence>
<comment type="caution">
    <text evidence="10">The sequence shown here is derived from an EMBL/GenBank/DDBJ whole genome shotgun (WGS) entry which is preliminary data.</text>
</comment>
<evidence type="ECO:0000256" key="2">
    <source>
        <dbReference type="ARBA" id="ARBA00022475"/>
    </source>
</evidence>
<evidence type="ECO:0000256" key="7">
    <source>
        <dbReference type="ARBA" id="ARBA00023180"/>
    </source>
</evidence>
<feature type="signal peptide" evidence="9">
    <location>
        <begin position="1"/>
        <end position="24"/>
    </location>
</feature>
<evidence type="ECO:0000256" key="9">
    <source>
        <dbReference type="SAM" id="SignalP"/>
    </source>
</evidence>
<keyword evidence="7" id="KW-0325">Glycoprotein</keyword>
<accession>A0A8J2LB77</accession>
<keyword evidence="5 8" id="KW-0472">Membrane</keyword>
<dbReference type="OrthoDB" id="6419232at2759"/>
<reference evidence="10" key="1">
    <citation type="submission" date="2021-06" db="EMBL/GenBank/DDBJ databases">
        <authorList>
            <person name="Hodson N. C."/>
            <person name="Mongue J. A."/>
            <person name="Jaron S. K."/>
        </authorList>
    </citation>
    <scope>NUCLEOTIDE SEQUENCE</scope>
</reference>
<proteinExistence type="predicted"/>
<keyword evidence="3 8" id="KW-0812">Transmembrane</keyword>
<keyword evidence="11" id="KW-1185">Reference proteome</keyword>
<dbReference type="PANTHER" id="PTHR42643">
    <property type="entry name" value="IONOTROPIC RECEPTOR 20A-RELATED"/>
    <property type="match status" value="1"/>
</dbReference>
<dbReference type="GO" id="GO:0005886">
    <property type="term" value="C:plasma membrane"/>
    <property type="evidence" value="ECO:0007669"/>
    <property type="project" value="UniProtKB-SubCell"/>
</dbReference>
<keyword evidence="4 8" id="KW-1133">Transmembrane helix</keyword>
<feature type="transmembrane region" description="Helical" evidence="8">
    <location>
        <begin position="373"/>
        <end position="391"/>
    </location>
</feature>
<evidence type="ECO:0000256" key="4">
    <source>
        <dbReference type="ARBA" id="ARBA00022989"/>
    </source>
</evidence>
<evidence type="ECO:0000313" key="10">
    <source>
        <dbReference type="EMBL" id="CAG7829659.1"/>
    </source>
</evidence>
<dbReference type="AlphaFoldDB" id="A0A8J2LB77"/>
<evidence type="ECO:0000256" key="3">
    <source>
        <dbReference type="ARBA" id="ARBA00022692"/>
    </source>
</evidence>
<evidence type="ECO:0000256" key="6">
    <source>
        <dbReference type="ARBA" id="ARBA00023170"/>
    </source>
</evidence>
<evidence type="ECO:0000256" key="8">
    <source>
        <dbReference type="SAM" id="Phobius"/>
    </source>
</evidence>